<evidence type="ECO:0000256" key="10">
    <source>
        <dbReference type="ARBA" id="ARBA00026033"/>
    </source>
</evidence>
<dbReference type="GO" id="GO:0005737">
    <property type="term" value="C:cytoplasm"/>
    <property type="evidence" value="ECO:0007669"/>
    <property type="project" value="UniProtKB-SubCell"/>
</dbReference>
<reference evidence="18 19" key="1">
    <citation type="journal article" date="2015" name="Microbiome">
        <title>Genomic resolution of linkages in carbon, nitrogen, and sulfur cycling among widespread estuary sediment bacteria.</title>
        <authorList>
            <person name="Baker B.J."/>
            <person name="Lazar C.S."/>
            <person name="Teske A.P."/>
            <person name="Dick G.J."/>
        </authorList>
    </citation>
    <scope>NUCLEOTIDE SEQUENCE [LARGE SCALE GENOMIC DNA]</scope>
    <source>
        <strain evidence="18">DG_78</strain>
    </source>
</reference>
<feature type="binding site" evidence="12">
    <location>
        <begin position="37"/>
        <end position="44"/>
    </location>
    <ligand>
        <name>ATP</name>
        <dbReference type="ChEBI" id="CHEBI:30616"/>
    </ligand>
</feature>
<feature type="short sequence motif" description="Beta-hairpin" evidence="12">
    <location>
        <begin position="90"/>
        <end position="113"/>
    </location>
</feature>
<evidence type="ECO:0000256" key="2">
    <source>
        <dbReference type="ARBA" id="ARBA00008533"/>
    </source>
</evidence>
<dbReference type="PROSITE" id="PS51194">
    <property type="entry name" value="HELICASE_CTER"/>
    <property type="match status" value="1"/>
</dbReference>
<dbReference type="InterPro" id="IPR041471">
    <property type="entry name" value="UvrB_inter"/>
</dbReference>
<dbReference type="NCBIfam" id="TIGR00631">
    <property type="entry name" value="uvrb"/>
    <property type="match status" value="1"/>
</dbReference>
<comment type="subcellular location">
    <subcellularLocation>
        <location evidence="1 12 13">Cytoplasm</location>
    </subcellularLocation>
</comment>
<evidence type="ECO:0000256" key="3">
    <source>
        <dbReference type="ARBA" id="ARBA00022490"/>
    </source>
</evidence>
<evidence type="ECO:0000256" key="12">
    <source>
        <dbReference type="HAMAP-Rule" id="MF_00204"/>
    </source>
</evidence>
<feature type="domain" description="Helicase ATP-binding" evidence="16">
    <location>
        <begin position="24"/>
        <end position="159"/>
    </location>
</feature>
<evidence type="ECO:0000256" key="8">
    <source>
        <dbReference type="ARBA" id="ARBA00022881"/>
    </source>
</evidence>
<dbReference type="InterPro" id="IPR027417">
    <property type="entry name" value="P-loop_NTPase"/>
</dbReference>
<evidence type="ECO:0000259" key="15">
    <source>
        <dbReference type="PROSITE" id="PS50151"/>
    </source>
</evidence>
<dbReference type="Pfam" id="PF12344">
    <property type="entry name" value="UvrB"/>
    <property type="match status" value="1"/>
</dbReference>
<evidence type="ECO:0000259" key="16">
    <source>
        <dbReference type="PROSITE" id="PS51192"/>
    </source>
</evidence>
<organism evidence="18 19">
    <name type="scientific">candidate division TA06 bacterium DG_78</name>
    <dbReference type="NCBI Taxonomy" id="1703772"/>
    <lineage>
        <taxon>Bacteria</taxon>
        <taxon>Bacteria division TA06</taxon>
    </lineage>
</organism>
<dbReference type="Gene3D" id="3.40.50.300">
    <property type="entry name" value="P-loop containing nucleotide triphosphate hydrolases"/>
    <property type="match status" value="3"/>
</dbReference>
<comment type="domain">
    <text evidence="12">The beta-hairpin motif is involved in DNA binding.</text>
</comment>
<evidence type="ECO:0000256" key="11">
    <source>
        <dbReference type="ARBA" id="ARBA00029504"/>
    </source>
</evidence>
<evidence type="ECO:0000256" key="9">
    <source>
        <dbReference type="ARBA" id="ARBA00023204"/>
    </source>
</evidence>
<evidence type="ECO:0000259" key="17">
    <source>
        <dbReference type="PROSITE" id="PS51194"/>
    </source>
</evidence>
<feature type="region of interest" description="Disordered" evidence="14">
    <location>
        <begin position="647"/>
        <end position="666"/>
    </location>
</feature>
<evidence type="ECO:0000256" key="1">
    <source>
        <dbReference type="ARBA" id="ARBA00004496"/>
    </source>
</evidence>
<dbReference type="InterPro" id="IPR001650">
    <property type="entry name" value="Helicase_C-like"/>
</dbReference>
<dbReference type="InterPro" id="IPR006935">
    <property type="entry name" value="Helicase/UvrB_N"/>
</dbReference>
<keyword evidence="6 12" id="KW-0228">DNA excision</keyword>
<evidence type="ECO:0000313" key="18">
    <source>
        <dbReference type="EMBL" id="KPJ73174.1"/>
    </source>
</evidence>
<name>A0A0S7YEV1_UNCT6</name>
<keyword evidence="5 12" id="KW-0227">DNA damage</keyword>
<dbReference type="SUPFAM" id="SSF46600">
    <property type="entry name" value="C-terminal UvrC-binding domain of UvrB"/>
    <property type="match status" value="1"/>
</dbReference>
<gene>
    <name evidence="12" type="primary">uvrB</name>
    <name evidence="18" type="ORF">AMJ52_04130</name>
</gene>
<comment type="function">
    <text evidence="12">The UvrABC repair system catalyzes the recognition and processing of DNA lesions. A damage recognition complex composed of 2 UvrA and 2 UvrB subunits scans DNA for abnormalities. Upon binding of the UvrA(2)B(2) complex to a putative damaged site, the DNA wraps around one UvrB monomer. DNA wrap is dependent on ATP binding by UvrB and probably causes local melting of the DNA helix, facilitating insertion of UvrB beta-hairpin between the DNA strands. Then UvrB probes one DNA strand for the presence of a lesion. If a lesion is found the UvrA subunits dissociate and the UvrB-DNA preincision complex is formed. This complex is subsequently bound by UvrC and the second UvrB is released. If no lesion is found, the DNA wraps around the other UvrB subunit that will check the other stand for damage.</text>
</comment>
<comment type="caution">
    <text evidence="18">The sequence shown here is derived from an EMBL/GenBank/DDBJ whole genome shotgun (WGS) entry which is preliminary data.</text>
</comment>
<dbReference type="InterPro" id="IPR001943">
    <property type="entry name" value="UVR_dom"/>
</dbReference>
<evidence type="ECO:0000256" key="13">
    <source>
        <dbReference type="RuleBase" id="RU003587"/>
    </source>
</evidence>
<dbReference type="GO" id="GO:0006289">
    <property type="term" value="P:nucleotide-excision repair"/>
    <property type="evidence" value="ECO:0007669"/>
    <property type="project" value="UniProtKB-UniRule"/>
</dbReference>
<dbReference type="NCBIfam" id="NF003673">
    <property type="entry name" value="PRK05298.1"/>
    <property type="match status" value="1"/>
</dbReference>
<dbReference type="PANTHER" id="PTHR24029">
    <property type="entry name" value="UVRABC SYSTEM PROTEIN B"/>
    <property type="match status" value="1"/>
</dbReference>
<dbReference type="Pfam" id="PF00271">
    <property type="entry name" value="Helicase_C"/>
    <property type="match status" value="1"/>
</dbReference>
<dbReference type="HAMAP" id="MF_00204">
    <property type="entry name" value="UvrB"/>
    <property type="match status" value="1"/>
</dbReference>
<dbReference type="GO" id="GO:0016887">
    <property type="term" value="F:ATP hydrolysis activity"/>
    <property type="evidence" value="ECO:0007669"/>
    <property type="project" value="InterPro"/>
</dbReference>
<dbReference type="GO" id="GO:0009380">
    <property type="term" value="C:excinuclease repair complex"/>
    <property type="evidence" value="ECO:0007669"/>
    <property type="project" value="InterPro"/>
</dbReference>
<feature type="domain" description="UVR" evidence="15">
    <location>
        <begin position="614"/>
        <end position="649"/>
    </location>
</feature>
<dbReference type="InterPro" id="IPR004807">
    <property type="entry name" value="UvrB"/>
</dbReference>
<keyword evidence="9 12" id="KW-0234">DNA repair</keyword>
<proteinExistence type="inferred from homology"/>
<sequence length="666" mass="76788">MKLKLHSNFSPKGDQPNAIERLVDSFVKGYKFQTLLGVTGSGKTFTIANVIEKVQKPTLVISHNKTLAAQLYSELKSFFPDNAVEYFISYYDYYQPEAYVPASDLYIEKDASINEEIERLRLRATSNLLSRRDVIIIASVSCIYNIGSPDEVKELVVFLEKGKEKGRDSLLDSLVSIQYKRNDIEFSRGTFRVRGDIVDIYPADEQYGIRVELLDDTVEKIQIFDPTSGHVKEELDNIIIFPAKHFITTQPRIEEAVKNIKVELGERIKTLTSQGKLLEAQRLQQRTNFDIEMLVELGYCSGIENYSMHLSGREPGERPFCLIDYFPKDYLMIIDESHVTIPQLNGMYEGDHSRKANLVEYGFRLPSALENRPLKFIEFESLINQAICISATPAEWEVEKSKRRVVEQIVRPTGIVDPKVTIKPAKNQVDDLIGEIQMRVDSRERVLVTTLTKRMAEDLAQYLNEIGIRVRYMHSEIDAIQRVEILRGLRLGEYDVLVGINLLREGLDLPEVALVAILDADREGFLRSERSLIQTAGRAARNVRSEVIMYADEITSSMRRAIKEMDRRRNKQIRYNKKYNITPKSIVKTHDEIMKATSVADRITKYDHKEELSIDEIGRLYKEMEDAASLLEFERAAEIRDKIKQLKRKLERSEGRKHRQKNYSKK</sequence>
<dbReference type="Proteomes" id="UP000051012">
    <property type="component" value="Unassembled WGS sequence"/>
</dbReference>
<dbReference type="InterPro" id="IPR036876">
    <property type="entry name" value="UVR_dom_sf"/>
</dbReference>
<dbReference type="InterPro" id="IPR024759">
    <property type="entry name" value="UvrB_YAD/RRR_dom"/>
</dbReference>
<evidence type="ECO:0000256" key="6">
    <source>
        <dbReference type="ARBA" id="ARBA00022769"/>
    </source>
</evidence>
<dbReference type="CDD" id="cd18790">
    <property type="entry name" value="SF2_C_UvrB"/>
    <property type="match status" value="1"/>
</dbReference>
<evidence type="ECO:0000256" key="5">
    <source>
        <dbReference type="ARBA" id="ARBA00022763"/>
    </source>
</evidence>
<evidence type="ECO:0000256" key="14">
    <source>
        <dbReference type="SAM" id="MobiDB-lite"/>
    </source>
</evidence>
<keyword evidence="3 12" id="KW-0963">Cytoplasm</keyword>
<evidence type="ECO:0000256" key="7">
    <source>
        <dbReference type="ARBA" id="ARBA00022840"/>
    </source>
</evidence>
<keyword evidence="4 12" id="KW-0547">Nucleotide-binding</keyword>
<feature type="domain" description="Helicase C-terminal" evidence="17">
    <location>
        <begin position="428"/>
        <end position="581"/>
    </location>
</feature>
<comment type="similarity">
    <text evidence="2 12 13">Belongs to the UvrB family.</text>
</comment>
<evidence type="ECO:0000256" key="4">
    <source>
        <dbReference type="ARBA" id="ARBA00022741"/>
    </source>
</evidence>
<dbReference type="GO" id="GO:0005524">
    <property type="term" value="F:ATP binding"/>
    <property type="evidence" value="ECO:0007669"/>
    <property type="project" value="UniProtKB-UniRule"/>
</dbReference>
<keyword evidence="8 12" id="KW-0267">Excision nuclease</keyword>
<dbReference type="AlphaFoldDB" id="A0A0S7YEV1"/>
<dbReference type="Pfam" id="PF17757">
    <property type="entry name" value="UvrB_inter"/>
    <property type="match status" value="1"/>
</dbReference>
<dbReference type="CDD" id="cd17916">
    <property type="entry name" value="DEXHc_UvrB"/>
    <property type="match status" value="1"/>
</dbReference>
<dbReference type="Gene3D" id="4.10.860.10">
    <property type="entry name" value="UVR domain"/>
    <property type="match status" value="1"/>
</dbReference>
<comment type="subunit">
    <text evidence="10 12 13">Forms a heterotetramer with UvrA during the search for lesions. Interacts with UvrC in an incision complex.</text>
</comment>
<dbReference type="SMART" id="SM00487">
    <property type="entry name" value="DEXDc"/>
    <property type="match status" value="1"/>
</dbReference>
<dbReference type="PROSITE" id="PS51192">
    <property type="entry name" value="HELICASE_ATP_BIND_1"/>
    <property type="match status" value="1"/>
</dbReference>
<dbReference type="GO" id="GO:0003677">
    <property type="term" value="F:DNA binding"/>
    <property type="evidence" value="ECO:0007669"/>
    <property type="project" value="UniProtKB-UniRule"/>
</dbReference>
<dbReference type="Pfam" id="PF04851">
    <property type="entry name" value="ResIII"/>
    <property type="match status" value="1"/>
</dbReference>
<dbReference type="GO" id="GO:0009432">
    <property type="term" value="P:SOS response"/>
    <property type="evidence" value="ECO:0007669"/>
    <property type="project" value="UniProtKB-UniRule"/>
</dbReference>
<dbReference type="GO" id="GO:0009381">
    <property type="term" value="F:excinuclease ABC activity"/>
    <property type="evidence" value="ECO:0007669"/>
    <property type="project" value="UniProtKB-UniRule"/>
</dbReference>
<dbReference type="PATRIC" id="fig|1703772.3.peg.1393"/>
<keyword evidence="12 13" id="KW-0742">SOS response</keyword>
<accession>A0A0S7YEV1</accession>
<evidence type="ECO:0000313" key="19">
    <source>
        <dbReference type="Proteomes" id="UP000051012"/>
    </source>
</evidence>
<dbReference type="Pfam" id="PF02151">
    <property type="entry name" value="UVR"/>
    <property type="match status" value="1"/>
</dbReference>
<dbReference type="EMBL" id="LJNI01000039">
    <property type="protein sequence ID" value="KPJ73174.1"/>
    <property type="molecule type" value="Genomic_DNA"/>
</dbReference>
<protein>
    <recommendedName>
        <fullName evidence="11 12">UvrABC system protein B</fullName>
        <shortName evidence="12">Protein UvrB</shortName>
    </recommendedName>
    <alternativeName>
        <fullName evidence="12">Excinuclease ABC subunit B</fullName>
    </alternativeName>
</protein>
<dbReference type="SMART" id="SM00490">
    <property type="entry name" value="HELICc"/>
    <property type="match status" value="1"/>
</dbReference>
<dbReference type="InterPro" id="IPR014001">
    <property type="entry name" value="Helicase_ATP-bd"/>
</dbReference>
<keyword evidence="7 12" id="KW-0067">ATP-binding</keyword>
<dbReference type="PANTHER" id="PTHR24029:SF0">
    <property type="entry name" value="UVRABC SYSTEM PROTEIN B"/>
    <property type="match status" value="1"/>
</dbReference>
<dbReference type="SUPFAM" id="SSF52540">
    <property type="entry name" value="P-loop containing nucleoside triphosphate hydrolases"/>
    <property type="match status" value="2"/>
</dbReference>
<dbReference type="PROSITE" id="PS50151">
    <property type="entry name" value="UVR"/>
    <property type="match status" value="1"/>
</dbReference>